<dbReference type="Gene3D" id="3.30.420.10">
    <property type="entry name" value="Ribonuclease H-like superfamily/Ribonuclease H"/>
    <property type="match status" value="1"/>
</dbReference>
<keyword evidence="2" id="KW-1185">Reference proteome</keyword>
<reference evidence="1" key="1">
    <citation type="submission" date="2021-02" db="EMBL/GenBank/DDBJ databases">
        <title>Genome sequence Cadophora malorum strain M34.</title>
        <authorList>
            <person name="Stefanovic E."/>
            <person name="Vu D."/>
            <person name="Scully C."/>
            <person name="Dijksterhuis J."/>
            <person name="Roader J."/>
            <person name="Houbraken J."/>
        </authorList>
    </citation>
    <scope>NUCLEOTIDE SEQUENCE</scope>
    <source>
        <strain evidence="1">M34</strain>
    </source>
</reference>
<organism evidence="1 2">
    <name type="scientific">Cadophora malorum</name>
    <dbReference type="NCBI Taxonomy" id="108018"/>
    <lineage>
        <taxon>Eukaryota</taxon>
        <taxon>Fungi</taxon>
        <taxon>Dikarya</taxon>
        <taxon>Ascomycota</taxon>
        <taxon>Pezizomycotina</taxon>
        <taxon>Leotiomycetes</taxon>
        <taxon>Helotiales</taxon>
        <taxon>Ploettnerulaceae</taxon>
        <taxon>Cadophora</taxon>
    </lineage>
</organism>
<accession>A0A8H7W3Z6</accession>
<dbReference type="SUPFAM" id="SSF53098">
    <property type="entry name" value="Ribonuclease H-like"/>
    <property type="match status" value="1"/>
</dbReference>
<dbReference type="AlphaFoldDB" id="A0A8H7W3Z6"/>
<dbReference type="Proteomes" id="UP000664132">
    <property type="component" value="Unassembled WGS sequence"/>
</dbReference>
<proteinExistence type="predicted"/>
<evidence type="ECO:0008006" key="3">
    <source>
        <dbReference type="Google" id="ProtNLM"/>
    </source>
</evidence>
<dbReference type="PANTHER" id="PTHR43040:SF1">
    <property type="entry name" value="RIBONUCLEASE D"/>
    <property type="match status" value="1"/>
</dbReference>
<gene>
    <name evidence="1" type="ORF">IFR04_012520</name>
</gene>
<evidence type="ECO:0000313" key="1">
    <source>
        <dbReference type="EMBL" id="KAG4414342.1"/>
    </source>
</evidence>
<dbReference type="GO" id="GO:0003676">
    <property type="term" value="F:nucleic acid binding"/>
    <property type="evidence" value="ECO:0007669"/>
    <property type="project" value="InterPro"/>
</dbReference>
<comment type="caution">
    <text evidence="1">The sequence shown here is derived from an EMBL/GenBank/DDBJ whole genome shotgun (WGS) entry which is preliminary data.</text>
</comment>
<dbReference type="PANTHER" id="PTHR43040">
    <property type="entry name" value="RIBONUCLEASE D"/>
    <property type="match status" value="1"/>
</dbReference>
<dbReference type="OrthoDB" id="428177at2759"/>
<evidence type="ECO:0000313" key="2">
    <source>
        <dbReference type="Proteomes" id="UP000664132"/>
    </source>
</evidence>
<dbReference type="EMBL" id="JAFJYH010000269">
    <property type="protein sequence ID" value="KAG4414342.1"/>
    <property type="molecule type" value="Genomic_DNA"/>
</dbReference>
<name>A0A8H7W3Z6_9HELO</name>
<dbReference type="InterPro" id="IPR012337">
    <property type="entry name" value="RNaseH-like_sf"/>
</dbReference>
<protein>
    <recommendedName>
        <fullName evidence="3">3'-5' exonuclease domain-containing protein</fullName>
    </recommendedName>
</protein>
<dbReference type="InterPro" id="IPR036397">
    <property type="entry name" value="RNaseH_sf"/>
</dbReference>
<sequence length="362" mass="41353">MSAPSYFLGLPADGPKMFRGYRGKDINAPPEEGDTRPYNVVMTERQAMQVVITDGRSFDVVLGVRDEFRRLYAAAMRYPGFYDDYTRQTFTTIKNEYDLVNKKNALLVKTPKYKPFCFKSPNKVAVDTYKKMCSFVRCLSYLQQSTAPRPELCLDCEGTNLLEGKLTMLQLHITSLNQTFVFSLTKIGGYVFEMSNEDRISLRDVLQDERYLQGWWDPRADTYALWEQYDIKLGSVIDISLVEVASCKEGESRNRRKRLGDAIQDIGPAFMSEAEIRAWVGAKRAGKEYCTCNGYEAFEKEEVPEVLWEYAAGDVDQLVGLFDTLWPKLSDAEKELVIDESEYWRDAAMMKPFGGPFAPATC</sequence>